<dbReference type="FunFam" id="3.30.70.1230:FF:000014">
    <property type="entry name" value="adenylate cyclase type 9"/>
    <property type="match status" value="1"/>
</dbReference>
<gene>
    <name evidence="17" type="ORF">LSH36_690g04060</name>
</gene>
<name>A0AAD9J2U2_9ANNE</name>
<keyword evidence="18" id="KW-1185">Reference proteome</keyword>
<keyword evidence="5 15" id="KW-0812">Transmembrane</keyword>
<dbReference type="GO" id="GO:0005524">
    <property type="term" value="F:ATP binding"/>
    <property type="evidence" value="ECO:0007669"/>
    <property type="project" value="UniProtKB-KW"/>
</dbReference>
<keyword evidence="8" id="KW-0067">ATP-binding</keyword>
<dbReference type="Gene3D" id="3.30.70.1230">
    <property type="entry name" value="Nucleotide cyclase"/>
    <property type="match status" value="2"/>
</dbReference>
<dbReference type="GO" id="GO:0005886">
    <property type="term" value="C:plasma membrane"/>
    <property type="evidence" value="ECO:0007669"/>
    <property type="project" value="TreeGrafter"/>
</dbReference>
<protein>
    <recommendedName>
        <fullName evidence="4">adenylate cyclase</fullName>
        <ecNumber evidence="4">4.6.1.1</ecNumber>
    </recommendedName>
</protein>
<comment type="similarity">
    <text evidence="14">Belongs to the adenylyl cyclase class-4/guanylyl cyclase family.</text>
</comment>
<feature type="transmembrane region" description="Helical" evidence="15">
    <location>
        <begin position="482"/>
        <end position="503"/>
    </location>
</feature>
<evidence type="ECO:0000256" key="13">
    <source>
        <dbReference type="ARBA" id="ARBA00023239"/>
    </source>
</evidence>
<keyword evidence="10 15" id="KW-1133">Transmembrane helix</keyword>
<keyword evidence="13 14" id="KW-0456">Lyase</keyword>
<evidence type="ECO:0000256" key="10">
    <source>
        <dbReference type="ARBA" id="ARBA00022989"/>
    </source>
</evidence>
<dbReference type="GO" id="GO:0035556">
    <property type="term" value="P:intracellular signal transduction"/>
    <property type="evidence" value="ECO:0007669"/>
    <property type="project" value="InterPro"/>
</dbReference>
<dbReference type="FunFam" id="3.30.70.1230:FF:000032">
    <property type="entry name" value="Adenylyl cyclase 78C"/>
    <property type="match status" value="1"/>
</dbReference>
<organism evidence="17 18">
    <name type="scientific">Paralvinella palmiformis</name>
    <dbReference type="NCBI Taxonomy" id="53620"/>
    <lineage>
        <taxon>Eukaryota</taxon>
        <taxon>Metazoa</taxon>
        <taxon>Spiralia</taxon>
        <taxon>Lophotrochozoa</taxon>
        <taxon>Annelida</taxon>
        <taxon>Polychaeta</taxon>
        <taxon>Sedentaria</taxon>
        <taxon>Canalipalpata</taxon>
        <taxon>Terebellida</taxon>
        <taxon>Terebelliformia</taxon>
        <taxon>Alvinellidae</taxon>
        <taxon>Paralvinella</taxon>
    </lineage>
</organism>
<dbReference type="SUPFAM" id="SSF55073">
    <property type="entry name" value="Nucleotide cyclase"/>
    <property type="match status" value="2"/>
</dbReference>
<dbReference type="InterPro" id="IPR029787">
    <property type="entry name" value="Nucleotide_cyclase"/>
</dbReference>
<evidence type="ECO:0000256" key="4">
    <source>
        <dbReference type="ARBA" id="ARBA00012201"/>
    </source>
</evidence>
<keyword evidence="12 15" id="KW-0472">Membrane</keyword>
<proteinExistence type="inferred from homology"/>
<dbReference type="Pfam" id="PF00211">
    <property type="entry name" value="Guanylate_cyc"/>
    <property type="match status" value="2"/>
</dbReference>
<keyword evidence="9" id="KW-0460">Magnesium</keyword>
<comment type="subcellular location">
    <subcellularLocation>
        <location evidence="3">Membrane</location>
        <topology evidence="3">Multi-pass membrane protein</topology>
    </subcellularLocation>
</comment>
<dbReference type="GO" id="GO:0046872">
    <property type="term" value="F:metal ion binding"/>
    <property type="evidence" value="ECO:0007669"/>
    <property type="project" value="UniProtKB-KW"/>
</dbReference>
<keyword evidence="6" id="KW-0479">Metal-binding</keyword>
<evidence type="ECO:0000256" key="14">
    <source>
        <dbReference type="RuleBase" id="RU000405"/>
    </source>
</evidence>
<evidence type="ECO:0000256" key="15">
    <source>
        <dbReference type="SAM" id="Phobius"/>
    </source>
</evidence>
<dbReference type="GO" id="GO:0007189">
    <property type="term" value="P:adenylate cyclase-activating G protein-coupled receptor signaling pathway"/>
    <property type="evidence" value="ECO:0007669"/>
    <property type="project" value="TreeGrafter"/>
</dbReference>
<dbReference type="GO" id="GO:0007193">
    <property type="term" value="P:adenylate cyclase-inhibiting G protein-coupled receptor signaling pathway"/>
    <property type="evidence" value="ECO:0007669"/>
    <property type="project" value="TreeGrafter"/>
</dbReference>
<evidence type="ECO:0000256" key="2">
    <source>
        <dbReference type="ARBA" id="ARBA00001946"/>
    </source>
</evidence>
<feature type="domain" description="Guanylate cyclase" evidence="16">
    <location>
        <begin position="172"/>
        <end position="299"/>
    </location>
</feature>
<evidence type="ECO:0000313" key="18">
    <source>
        <dbReference type="Proteomes" id="UP001208570"/>
    </source>
</evidence>
<feature type="domain" description="Guanylate cyclase" evidence="16">
    <location>
        <begin position="638"/>
        <end position="784"/>
    </location>
</feature>
<comment type="cofactor">
    <cofactor evidence="2">
        <name>Mg(2+)</name>
        <dbReference type="ChEBI" id="CHEBI:18420"/>
    </cofactor>
</comment>
<dbReference type="GO" id="GO:0006171">
    <property type="term" value="P:cAMP biosynthetic process"/>
    <property type="evidence" value="ECO:0007669"/>
    <property type="project" value="UniProtKB-KW"/>
</dbReference>
<dbReference type="EC" id="4.6.1.1" evidence="4"/>
<reference evidence="17" key="1">
    <citation type="journal article" date="2023" name="Mol. Biol. Evol.">
        <title>Third-Generation Sequencing Reveals the Adaptive Role of the Epigenome in Three Deep-Sea Polychaetes.</title>
        <authorList>
            <person name="Perez M."/>
            <person name="Aroh O."/>
            <person name="Sun Y."/>
            <person name="Lan Y."/>
            <person name="Juniper S.K."/>
            <person name="Young C.R."/>
            <person name="Angers B."/>
            <person name="Qian P.Y."/>
        </authorList>
    </citation>
    <scope>NUCLEOTIDE SEQUENCE</scope>
    <source>
        <strain evidence="17">P08H-3</strain>
    </source>
</reference>
<evidence type="ECO:0000256" key="6">
    <source>
        <dbReference type="ARBA" id="ARBA00022723"/>
    </source>
</evidence>
<evidence type="ECO:0000256" key="5">
    <source>
        <dbReference type="ARBA" id="ARBA00022692"/>
    </source>
</evidence>
<dbReference type="AlphaFoldDB" id="A0AAD9J2U2"/>
<dbReference type="CDD" id="cd07302">
    <property type="entry name" value="CHD"/>
    <property type="match status" value="2"/>
</dbReference>
<dbReference type="PROSITE" id="PS00452">
    <property type="entry name" value="GUANYLATE_CYCLASE_1"/>
    <property type="match status" value="1"/>
</dbReference>
<dbReference type="Proteomes" id="UP001208570">
    <property type="component" value="Unassembled WGS sequence"/>
</dbReference>
<evidence type="ECO:0000256" key="11">
    <source>
        <dbReference type="ARBA" id="ARBA00022998"/>
    </source>
</evidence>
<accession>A0AAD9J2U2</accession>
<evidence type="ECO:0000256" key="9">
    <source>
        <dbReference type="ARBA" id="ARBA00022842"/>
    </source>
</evidence>
<dbReference type="EMBL" id="JAODUP010000690">
    <property type="protein sequence ID" value="KAK2145293.1"/>
    <property type="molecule type" value="Genomic_DNA"/>
</dbReference>
<evidence type="ECO:0000259" key="16">
    <source>
        <dbReference type="PROSITE" id="PS50125"/>
    </source>
</evidence>
<evidence type="ECO:0000256" key="7">
    <source>
        <dbReference type="ARBA" id="ARBA00022741"/>
    </source>
</evidence>
<comment type="catalytic activity">
    <reaction evidence="1">
        <text>ATP = 3',5'-cyclic AMP + diphosphate</text>
        <dbReference type="Rhea" id="RHEA:15389"/>
        <dbReference type="ChEBI" id="CHEBI:30616"/>
        <dbReference type="ChEBI" id="CHEBI:33019"/>
        <dbReference type="ChEBI" id="CHEBI:58165"/>
        <dbReference type="EC" id="4.6.1.1"/>
    </reaction>
</comment>
<sequence>MSVIFRGSISADDKTPNIIKLGQLTFAVLENEQLTYTDLFSGRARDDLTYAILPRDDGDDDDDDDDDGDEHDDCVVSVLSACCQRVVSVLCRHLVDTARKKMLERSIRRFTLPHRLINVKEQLLLSVLPVHLAVEMKNKMLERLSGDKDLQRKRSAYSKFHDLYVKVNENVSILYADIVNFTPLSADCTAAELVRMLNELFGKFDKLAQENDCLRIKILGDCYYCVSGLPVSRPGHARNCVMMGLKMIEAIREVREATGVNVDMRIGVHTGSVLSGVLGLRKWQYDVWSDDVILANHMEACGVPGRVHISKMTLSLLDDYYEVEKVPEDNIDEFIKERGLETYWVIPKRSAVVQKNGCTVDDISLEISQKPTLRMSKYLASWGADRPFAHLIDAGNLANQIGETSVAMMESNLASMFCGCDVRTWCSDVDDISRLSLRLRQSNLEWRWQNSSDHNVKYFFLSADVMIVFLCAVEALTMSINIPVIVGFVTSVVILSALSYLCLMPRITLCNLLEKLCSSSVSLSTVFTDSIISRIVVYLLFIVTSMVLAVTPVISCKQKLLVNNDEMKKCTLIQIEHTSKIAFVWRTKFVSEREETETTGSLNKVLLENILPAHVAEHYLYSPHRQEDLYHETYDNICVMFASVPNFWDFFRQSTISKHGIECLRLLNQIIGDFDQLLSKPKYSSVEKIKTIGSTYMAATGLQKMKHKRKDSKDANKWEHHIIVMTEFANSMMSTLESLNQSSFNQFKLRIGINHGPAVAGVIGAHKPLYDIWGDTVNVASRMDTFGVVDAIQFPEVTAKVLIAAGYNCTRRGETRVKGKEQPIVTYLLTKPESMHRC</sequence>
<keyword evidence="11" id="KW-0115">cAMP biosynthesis</keyword>
<dbReference type="SMART" id="SM00044">
    <property type="entry name" value="CYCc"/>
    <property type="match status" value="2"/>
</dbReference>
<evidence type="ECO:0000256" key="1">
    <source>
        <dbReference type="ARBA" id="ARBA00001593"/>
    </source>
</evidence>
<dbReference type="InterPro" id="IPR001054">
    <property type="entry name" value="A/G_cyclase"/>
</dbReference>
<dbReference type="PANTHER" id="PTHR45627">
    <property type="entry name" value="ADENYLATE CYCLASE TYPE 1"/>
    <property type="match status" value="1"/>
</dbReference>
<evidence type="ECO:0000256" key="8">
    <source>
        <dbReference type="ARBA" id="ARBA00022840"/>
    </source>
</evidence>
<comment type="caution">
    <text evidence="17">The sequence shown here is derived from an EMBL/GenBank/DDBJ whole genome shotgun (WGS) entry which is preliminary data.</text>
</comment>
<keyword evidence="7" id="KW-0547">Nucleotide-binding</keyword>
<evidence type="ECO:0000256" key="3">
    <source>
        <dbReference type="ARBA" id="ARBA00004141"/>
    </source>
</evidence>
<dbReference type="GO" id="GO:0004016">
    <property type="term" value="F:adenylate cyclase activity"/>
    <property type="evidence" value="ECO:0007669"/>
    <property type="project" value="UniProtKB-EC"/>
</dbReference>
<evidence type="ECO:0000256" key="12">
    <source>
        <dbReference type="ARBA" id="ARBA00023136"/>
    </source>
</evidence>
<feature type="transmembrane region" description="Helical" evidence="15">
    <location>
        <begin position="535"/>
        <end position="554"/>
    </location>
</feature>
<dbReference type="PROSITE" id="PS50125">
    <property type="entry name" value="GUANYLATE_CYCLASE_2"/>
    <property type="match status" value="2"/>
</dbReference>
<dbReference type="InterPro" id="IPR018297">
    <property type="entry name" value="A/G_cyclase_CS"/>
</dbReference>
<dbReference type="PANTHER" id="PTHR45627:SF12">
    <property type="entry name" value="ADENYLATE CYCLASE TYPE 2"/>
    <property type="match status" value="1"/>
</dbReference>
<evidence type="ECO:0000313" key="17">
    <source>
        <dbReference type="EMBL" id="KAK2145293.1"/>
    </source>
</evidence>